<keyword evidence="6 8" id="KW-0472">Membrane</keyword>
<protein>
    <submittedName>
        <fullName evidence="10">Transporter</fullName>
    </submittedName>
</protein>
<dbReference type="PANTHER" id="PTHR33406">
    <property type="entry name" value="MEMBRANE PROTEIN MJ1562-RELATED"/>
    <property type="match status" value="1"/>
</dbReference>
<keyword evidence="4 8" id="KW-0812">Transmembrane</keyword>
<comment type="subcellular location">
    <subcellularLocation>
        <location evidence="1">Cell membrane</location>
        <topology evidence="1">Multi-pass membrane protein</topology>
    </subcellularLocation>
</comment>
<evidence type="ECO:0000256" key="7">
    <source>
        <dbReference type="SAM" id="MobiDB-lite"/>
    </source>
</evidence>
<evidence type="ECO:0000313" key="11">
    <source>
        <dbReference type="Proteomes" id="UP000192726"/>
    </source>
</evidence>
<dbReference type="Pfam" id="PF03176">
    <property type="entry name" value="MMPL"/>
    <property type="match status" value="2"/>
</dbReference>
<evidence type="ECO:0000256" key="3">
    <source>
        <dbReference type="ARBA" id="ARBA00022475"/>
    </source>
</evidence>
<dbReference type="PANTHER" id="PTHR33406:SF11">
    <property type="entry name" value="MEMBRANE PROTEIN SCO6666-RELATED"/>
    <property type="match status" value="1"/>
</dbReference>
<evidence type="ECO:0000256" key="2">
    <source>
        <dbReference type="ARBA" id="ARBA00010157"/>
    </source>
</evidence>
<keyword evidence="3" id="KW-1003">Cell membrane</keyword>
<dbReference type="OrthoDB" id="7051771at2"/>
<dbReference type="GO" id="GO:0005886">
    <property type="term" value="C:plasma membrane"/>
    <property type="evidence" value="ECO:0007669"/>
    <property type="project" value="UniProtKB-SubCell"/>
</dbReference>
<feature type="domain" description="Membrane transport protein MMPL" evidence="9">
    <location>
        <begin position="55"/>
        <end position="379"/>
    </location>
</feature>
<dbReference type="InterPro" id="IPR004869">
    <property type="entry name" value="MMPL_dom"/>
</dbReference>
<feature type="region of interest" description="Disordered" evidence="7">
    <location>
        <begin position="716"/>
        <end position="735"/>
    </location>
</feature>
<dbReference type="SUPFAM" id="SSF82866">
    <property type="entry name" value="Multidrug efflux transporter AcrB transmembrane domain"/>
    <property type="match status" value="2"/>
</dbReference>
<feature type="transmembrane region" description="Helical" evidence="8">
    <location>
        <begin position="199"/>
        <end position="230"/>
    </location>
</feature>
<evidence type="ECO:0000256" key="8">
    <source>
        <dbReference type="SAM" id="Phobius"/>
    </source>
</evidence>
<feature type="transmembrane region" description="Helical" evidence="8">
    <location>
        <begin position="380"/>
        <end position="399"/>
    </location>
</feature>
<dbReference type="InterPro" id="IPR050545">
    <property type="entry name" value="Mycobact_MmpL"/>
</dbReference>
<feature type="transmembrane region" description="Helical" evidence="8">
    <location>
        <begin position="26"/>
        <end position="45"/>
    </location>
</feature>
<feature type="transmembrane region" description="Helical" evidence="8">
    <location>
        <begin position="318"/>
        <end position="343"/>
    </location>
</feature>
<feature type="transmembrane region" description="Helical" evidence="8">
    <location>
        <begin position="291"/>
        <end position="312"/>
    </location>
</feature>
<feature type="transmembrane region" description="Helical" evidence="8">
    <location>
        <begin position="667"/>
        <end position="686"/>
    </location>
</feature>
<evidence type="ECO:0000313" key="10">
    <source>
        <dbReference type="EMBL" id="ARF56919.1"/>
    </source>
</evidence>
<evidence type="ECO:0000256" key="1">
    <source>
        <dbReference type="ARBA" id="ARBA00004651"/>
    </source>
</evidence>
<organism evidence="10 11">
    <name type="scientific">Streptomyces gilvosporeus</name>
    <dbReference type="NCBI Taxonomy" id="553510"/>
    <lineage>
        <taxon>Bacteria</taxon>
        <taxon>Bacillati</taxon>
        <taxon>Actinomycetota</taxon>
        <taxon>Actinomycetes</taxon>
        <taxon>Kitasatosporales</taxon>
        <taxon>Streptomycetaceae</taxon>
        <taxon>Streptomyces</taxon>
    </lineage>
</organism>
<dbReference type="STRING" id="553510.B1H19_24555"/>
<reference evidence="10 11" key="1">
    <citation type="submission" date="2017-04" db="EMBL/GenBank/DDBJ databases">
        <title>Complete Genome Sequence of Streptomyces gilvosporeus F607, a Capable Producer of Natamycin.</title>
        <authorList>
            <person name="Zong G."/>
            <person name="Zhong C."/>
            <person name="Fu J."/>
            <person name="Qin R."/>
            <person name="Cao G."/>
        </authorList>
    </citation>
    <scope>NUCLEOTIDE SEQUENCE [LARGE SCALE GENOMIC DNA]</scope>
    <source>
        <strain evidence="10 11">F607</strain>
    </source>
</reference>
<proteinExistence type="inferred from homology"/>
<comment type="similarity">
    <text evidence="2">Belongs to the resistance-nodulation-cell division (RND) (TC 2.A.6) family. MmpL subfamily.</text>
</comment>
<feature type="domain" description="Membrane transport protein MMPL" evidence="9">
    <location>
        <begin position="472"/>
        <end position="702"/>
    </location>
</feature>
<evidence type="ECO:0000256" key="5">
    <source>
        <dbReference type="ARBA" id="ARBA00022989"/>
    </source>
</evidence>
<dbReference type="Proteomes" id="UP000192726">
    <property type="component" value="Chromosome"/>
</dbReference>
<name>A0A1V0TVE2_9ACTN</name>
<feature type="transmembrane region" description="Helical" evidence="8">
    <location>
        <begin position="528"/>
        <end position="550"/>
    </location>
</feature>
<feature type="transmembrane region" description="Helical" evidence="8">
    <location>
        <begin position="641"/>
        <end position="661"/>
    </location>
</feature>
<evidence type="ECO:0000256" key="6">
    <source>
        <dbReference type="ARBA" id="ARBA00023136"/>
    </source>
</evidence>
<accession>A0A1V0TVE2</accession>
<feature type="transmembrane region" description="Helical" evidence="8">
    <location>
        <begin position="242"/>
        <end position="263"/>
    </location>
</feature>
<evidence type="ECO:0000256" key="4">
    <source>
        <dbReference type="ARBA" id="ARBA00022692"/>
    </source>
</evidence>
<dbReference type="RefSeq" id="WP_083106939.1">
    <property type="nucleotide sequence ID" value="NZ_CP020569.1"/>
</dbReference>
<evidence type="ECO:0000259" key="9">
    <source>
        <dbReference type="Pfam" id="PF03176"/>
    </source>
</evidence>
<feature type="transmembrane region" description="Helical" evidence="8">
    <location>
        <begin position="555"/>
        <end position="574"/>
    </location>
</feature>
<feature type="transmembrane region" description="Helical" evidence="8">
    <location>
        <begin position="594"/>
        <end position="614"/>
    </location>
</feature>
<dbReference type="EMBL" id="CP020569">
    <property type="protein sequence ID" value="ARF56919.1"/>
    <property type="molecule type" value="Genomic_DNA"/>
</dbReference>
<sequence>MTEVNSPPDGPKPGGWTRFVTARPRLSLLVALVLTALAVFAGSGVEKRLGAGGWEDPAAQSTHATKALAREFPGSQPNLLLLVDSGRASVDDRAVAAEAARLTARLADERGVTGIGSYWQTQSPQLRAKDGHQALIAARITGDDTTAGETLDRIAPALRGEHGPVRVSVGGPVAVRHEIQTTIQEDLVRAETIALPITLVLLVMVFGSAVAALLPLGIGIVAILGTNAVLRGLTEFTDVSVFALNLTTALGLGLAIDYALFIVRRFREELATGAEPLAAVGTTLRTAGRTVLFSALTVAVSLAAMMVFPQYFLRSFAYAGIAVVLLAAGAALILLPAALALLGHRVNALDLRRLLRRGAPRRTSPGTGWARVASLVMRRAPVFALATTVGLVLLGLPFLGVKFGTADDRQLPTTAESHIVQQHIRDGFPGSPGGGLDILAEGRATRAQYADYRKRLAGLPGVTRVDGPLVKGHAAYFTVLPKGEAVDQGTQHLVREVRATHAPFRTSVTGTAAVLVDSQHAIGERLPWAAGIIVVVTLLLVFLLTGSVLIPVQAVVLNALSLTAMFGAVVWVFQEGHLSGVLDFTSTGDIETTLPVLMFCVAFGLSMDYGVFLLSRIKEEYDHTGDHPHAVRYGLQRTGGLITAAAVILAVVMVAIGTSRVTNTKMLGLGIALAVLMDAMIVRSLLVPAVMRLTGRATWWAPGPLRRFHERFGISEGEPAPAPVAAKPREPQPVP</sequence>
<dbReference type="Gene3D" id="1.20.1640.10">
    <property type="entry name" value="Multidrug efflux transporter AcrB transmembrane domain"/>
    <property type="match status" value="2"/>
</dbReference>
<gene>
    <name evidence="10" type="ORF">B1H19_24555</name>
</gene>
<dbReference type="KEGG" id="sgv:B1H19_24555"/>
<dbReference type="AlphaFoldDB" id="A0A1V0TVE2"/>
<keyword evidence="11" id="KW-1185">Reference proteome</keyword>
<keyword evidence="5 8" id="KW-1133">Transmembrane helix</keyword>